<comment type="subcellular location">
    <subcellularLocation>
        <location evidence="1">Membrane</location>
        <topology evidence="1">Single-pass membrane protein</topology>
    </subcellularLocation>
</comment>
<proteinExistence type="inferred from homology"/>
<dbReference type="PANTHER" id="PTHR34478:SF2">
    <property type="entry name" value="MEMBRANE PROTEIN"/>
    <property type="match status" value="1"/>
</dbReference>
<dbReference type="Gene3D" id="1.20.1440.20">
    <property type="entry name" value="LemA-like domain"/>
    <property type="match status" value="1"/>
</dbReference>
<gene>
    <name evidence="7" type="ORF">M20_0613</name>
</gene>
<organism evidence="7 8">
    <name type="scientific">Lactococcus lactis subsp. lactis</name>
    <name type="common">Streptococcus lactis</name>
    <dbReference type="NCBI Taxonomy" id="1360"/>
    <lineage>
        <taxon>Bacteria</taxon>
        <taxon>Bacillati</taxon>
        <taxon>Bacillota</taxon>
        <taxon>Bacilli</taxon>
        <taxon>Lactobacillales</taxon>
        <taxon>Streptococcaceae</taxon>
        <taxon>Lactococcus</taxon>
    </lineage>
</organism>
<dbReference type="RefSeq" id="WP_058211464.1">
    <property type="nucleotide sequence ID" value="NZ_LKLU01000037.1"/>
</dbReference>
<keyword evidence="3 6" id="KW-0812">Transmembrane</keyword>
<protein>
    <submittedName>
        <fullName evidence="7">LemA family protein</fullName>
    </submittedName>
</protein>
<comment type="caution">
    <text evidence="7">The sequence shown here is derived from an EMBL/GenBank/DDBJ whole genome shotgun (WGS) entry which is preliminary data.</text>
</comment>
<accession>A0A0V8E9D2</accession>
<evidence type="ECO:0000313" key="8">
    <source>
        <dbReference type="Proteomes" id="UP000053719"/>
    </source>
</evidence>
<evidence type="ECO:0000256" key="5">
    <source>
        <dbReference type="ARBA" id="ARBA00023136"/>
    </source>
</evidence>
<keyword evidence="5 6" id="KW-0472">Membrane</keyword>
<dbReference type="PATRIC" id="fig|1360.114.peg.2020"/>
<reference evidence="8" key="1">
    <citation type="submission" date="2015-10" db="EMBL/GenBank/DDBJ databases">
        <title>Draft Genome Sequences of 11 Lactococcus lactis subspecies cremoris strains.</title>
        <authorList>
            <person name="Wels M."/>
            <person name="Backus L."/>
            <person name="Boekhorst J."/>
            <person name="Dijkstra A."/>
            <person name="Beerthuizen M."/>
            <person name="Kelly W."/>
            <person name="Siezen R."/>
            <person name="Bachmann H."/>
            <person name="Van Hijum S."/>
        </authorList>
    </citation>
    <scope>NUCLEOTIDE SEQUENCE [LARGE SCALE GENOMIC DNA]</scope>
    <source>
        <strain evidence="8">M20</strain>
    </source>
</reference>
<dbReference type="Pfam" id="PF04011">
    <property type="entry name" value="LemA"/>
    <property type="match status" value="1"/>
</dbReference>
<name>A0A0V8E9D2_LACLL</name>
<dbReference type="InterPro" id="IPR023353">
    <property type="entry name" value="LemA-like_dom_sf"/>
</dbReference>
<dbReference type="InterPro" id="IPR007156">
    <property type="entry name" value="MamQ_LemA"/>
</dbReference>
<dbReference type="GO" id="GO:0016020">
    <property type="term" value="C:membrane"/>
    <property type="evidence" value="ECO:0007669"/>
    <property type="project" value="UniProtKB-SubCell"/>
</dbReference>
<dbReference type="PANTHER" id="PTHR34478">
    <property type="entry name" value="PROTEIN LEMA"/>
    <property type="match status" value="1"/>
</dbReference>
<dbReference type="AlphaFoldDB" id="A0A0V8E9D2"/>
<evidence type="ECO:0000256" key="2">
    <source>
        <dbReference type="ARBA" id="ARBA00008854"/>
    </source>
</evidence>
<keyword evidence="4 6" id="KW-1133">Transmembrane helix</keyword>
<comment type="similarity">
    <text evidence="2">Belongs to the LemA family.</text>
</comment>
<evidence type="ECO:0000256" key="1">
    <source>
        <dbReference type="ARBA" id="ARBA00004167"/>
    </source>
</evidence>
<dbReference type="EMBL" id="LKLU01000037">
    <property type="protein sequence ID" value="KSU22113.1"/>
    <property type="molecule type" value="Genomic_DNA"/>
</dbReference>
<evidence type="ECO:0000256" key="3">
    <source>
        <dbReference type="ARBA" id="ARBA00022692"/>
    </source>
</evidence>
<sequence>MKKINKILLTIVLVSAIIIACGIWSYNSLVEKNNLVDSKWSQVENVMQRRYDLIPNLQSAVKGSMQHETKIFGELAEARKSYSGATTDKEKLEANDKLNNASNTLINVIHESYPELSSNKNVNTLMIQLEGTENRISTERRAYILAVQSYNNKVQRFPTNLYAGLFGFNSKTVYKAEDKAQKAPSIDLSE</sequence>
<feature type="transmembrane region" description="Helical" evidence="6">
    <location>
        <begin position="7"/>
        <end position="26"/>
    </location>
</feature>
<evidence type="ECO:0000313" key="7">
    <source>
        <dbReference type="EMBL" id="KSU22113.1"/>
    </source>
</evidence>
<dbReference type="Proteomes" id="UP000053719">
    <property type="component" value="Unassembled WGS sequence"/>
</dbReference>
<dbReference type="SUPFAM" id="SSF140478">
    <property type="entry name" value="LemA-like"/>
    <property type="match status" value="1"/>
</dbReference>
<dbReference type="PROSITE" id="PS51257">
    <property type="entry name" value="PROKAR_LIPOPROTEIN"/>
    <property type="match status" value="1"/>
</dbReference>
<evidence type="ECO:0000256" key="4">
    <source>
        <dbReference type="ARBA" id="ARBA00022989"/>
    </source>
</evidence>
<evidence type="ECO:0000256" key="6">
    <source>
        <dbReference type="SAM" id="Phobius"/>
    </source>
</evidence>